<dbReference type="SUPFAM" id="SSF56219">
    <property type="entry name" value="DNase I-like"/>
    <property type="match status" value="1"/>
</dbReference>
<protein>
    <recommendedName>
        <fullName evidence="4">Endonuclease/exonuclease/phosphatase domain-containing protein</fullName>
    </recommendedName>
</protein>
<evidence type="ECO:0000313" key="3">
    <source>
        <dbReference type="Proteomes" id="UP001633002"/>
    </source>
</evidence>
<evidence type="ECO:0000256" key="1">
    <source>
        <dbReference type="SAM" id="MobiDB-lite"/>
    </source>
</evidence>
<dbReference type="InterPro" id="IPR036691">
    <property type="entry name" value="Endo/exonu/phosph_ase_sf"/>
</dbReference>
<dbReference type="AlphaFoldDB" id="A0ABD3GRW4"/>
<keyword evidence="3" id="KW-1185">Reference proteome</keyword>
<dbReference type="Proteomes" id="UP001633002">
    <property type="component" value="Unassembled WGS sequence"/>
</dbReference>
<reference evidence="2 3" key="1">
    <citation type="submission" date="2024-09" db="EMBL/GenBank/DDBJ databases">
        <title>Chromosome-scale assembly of Riccia sorocarpa.</title>
        <authorList>
            <person name="Paukszto L."/>
        </authorList>
    </citation>
    <scope>NUCLEOTIDE SEQUENCE [LARGE SCALE GENOMIC DNA]</scope>
    <source>
        <strain evidence="2">LP-2024</strain>
        <tissue evidence="2">Aerial parts of the thallus</tissue>
    </source>
</reference>
<evidence type="ECO:0000313" key="2">
    <source>
        <dbReference type="EMBL" id="KAL3680840.1"/>
    </source>
</evidence>
<feature type="region of interest" description="Disordered" evidence="1">
    <location>
        <begin position="127"/>
        <end position="154"/>
    </location>
</feature>
<sequence length="154" mass="16628">MCQEADMSMVSWNLNGLGSNDKVRAVQDWLNSVGRHAKIIAIQELKAGERVIRIGIRGNGSKAWAKFQLIGEEVGVASIYGPHDLEGKLQLMDWIRESELADGGKWLIGGGLEYGSLRGGFGRTYSASKRRGSGQLKTHGPTPRSGGPVPSSHN</sequence>
<comment type="caution">
    <text evidence="2">The sequence shown here is derived from an EMBL/GenBank/DDBJ whole genome shotgun (WGS) entry which is preliminary data.</text>
</comment>
<dbReference type="EMBL" id="JBJQOH010000007">
    <property type="protein sequence ID" value="KAL3680840.1"/>
    <property type="molecule type" value="Genomic_DNA"/>
</dbReference>
<dbReference type="Gene3D" id="3.60.10.10">
    <property type="entry name" value="Endonuclease/exonuclease/phosphatase"/>
    <property type="match status" value="1"/>
</dbReference>
<name>A0ABD3GRW4_9MARC</name>
<organism evidence="2 3">
    <name type="scientific">Riccia sorocarpa</name>
    <dbReference type="NCBI Taxonomy" id="122646"/>
    <lineage>
        <taxon>Eukaryota</taxon>
        <taxon>Viridiplantae</taxon>
        <taxon>Streptophyta</taxon>
        <taxon>Embryophyta</taxon>
        <taxon>Marchantiophyta</taxon>
        <taxon>Marchantiopsida</taxon>
        <taxon>Marchantiidae</taxon>
        <taxon>Marchantiales</taxon>
        <taxon>Ricciaceae</taxon>
        <taxon>Riccia</taxon>
    </lineage>
</organism>
<accession>A0ABD3GRW4</accession>
<evidence type="ECO:0008006" key="4">
    <source>
        <dbReference type="Google" id="ProtNLM"/>
    </source>
</evidence>
<gene>
    <name evidence="2" type="ORF">R1sor_023796</name>
</gene>
<proteinExistence type="predicted"/>